<evidence type="ECO:0000313" key="2">
    <source>
        <dbReference type="Proteomes" id="UP000799439"/>
    </source>
</evidence>
<comment type="caution">
    <text evidence="1">The sequence shown here is derived from an EMBL/GenBank/DDBJ whole genome shotgun (WGS) entry which is preliminary data.</text>
</comment>
<accession>A0A9P4MM06</accession>
<proteinExistence type="predicted"/>
<evidence type="ECO:0000313" key="1">
    <source>
        <dbReference type="EMBL" id="KAF2152246.1"/>
    </source>
</evidence>
<protein>
    <submittedName>
        <fullName evidence="1">Uncharacterized protein</fullName>
    </submittedName>
</protein>
<name>A0A9P4MM06_9PEZI</name>
<dbReference type="Proteomes" id="UP000799439">
    <property type="component" value="Unassembled WGS sequence"/>
</dbReference>
<gene>
    <name evidence="1" type="ORF">K461DRAFT_293930</name>
</gene>
<dbReference type="AlphaFoldDB" id="A0A9P4MM06"/>
<dbReference type="EMBL" id="ML996086">
    <property type="protein sequence ID" value="KAF2152246.1"/>
    <property type="molecule type" value="Genomic_DNA"/>
</dbReference>
<keyword evidence="2" id="KW-1185">Reference proteome</keyword>
<reference evidence="1" key="1">
    <citation type="journal article" date="2020" name="Stud. Mycol.">
        <title>101 Dothideomycetes genomes: a test case for predicting lifestyles and emergence of pathogens.</title>
        <authorList>
            <person name="Haridas S."/>
            <person name="Albert R."/>
            <person name="Binder M."/>
            <person name="Bloem J."/>
            <person name="Labutti K."/>
            <person name="Salamov A."/>
            <person name="Andreopoulos B."/>
            <person name="Baker S."/>
            <person name="Barry K."/>
            <person name="Bills G."/>
            <person name="Bluhm B."/>
            <person name="Cannon C."/>
            <person name="Castanera R."/>
            <person name="Culley D."/>
            <person name="Daum C."/>
            <person name="Ezra D."/>
            <person name="Gonzalez J."/>
            <person name="Henrissat B."/>
            <person name="Kuo A."/>
            <person name="Liang C."/>
            <person name="Lipzen A."/>
            <person name="Lutzoni F."/>
            <person name="Magnuson J."/>
            <person name="Mondo S."/>
            <person name="Nolan M."/>
            <person name="Ohm R."/>
            <person name="Pangilinan J."/>
            <person name="Park H.-J."/>
            <person name="Ramirez L."/>
            <person name="Alfaro M."/>
            <person name="Sun H."/>
            <person name="Tritt A."/>
            <person name="Yoshinaga Y."/>
            <person name="Zwiers L.-H."/>
            <person name="Turgeon B."/>
            <person name="Goodwin S."/>
            <person name="Spatafora J."/>
            <person name="Crous P."/>
            <person name="Grigoriev I."/>
        </authorList>
    </citation>
    <scope>NUCLEOTIDE SEQUENCE</scope>
    <source>
        <strain evidence="1">CBS 260.36</strain>
    </source>
</reference>
<organism evidence="1 2">
    <name type="scientific">Myriangium duriaei CBS 260.36</name>
    <dbReference type="NCBI Taxonomy" id="1168546"/>
    <lineage>
        <taxon>Eukaryota</taxon>
        <taxon>Fungi</taxon>
        <taxon>Dikarya</taxon>
        <taxon>Ascomycota</taxon>
        <taxon>Pezizomycotina</taxon>
        <taxon>Dothideomycetes</taxon>
        <taxon>Dothideomycetidae</taxon>
        <taxon>Myriangiales</taxon>
        <taxon>Myriangiaceae</taxon>
        <taxon>Myriangium</taxon>
    </lineage>
</organism>
<dbReference type="OrthoDB" id="4455544at2759"/>
<sequence>MAGDTELWVEAESSADQLQEYLESLYWQGLIREIETTILALKQLEETASIPEEDDIMKRLPAEAAYFVGPWAPLKLNSNEWKDTWNSVATRMAVNANIVPEHQNYDVQYRRARMLLTGLSLLDISRTIDFRDPPLKSLAGKVQVNINTIPREGNTTQLLIQAVYCCDCKKAIRSSFYGCSESCVHHDDTEKTRCSFAKHVYNICLNCYLTTNHVKQHLRRIRPYDPMAVTDTAGMDKRSRSKLARDIQSLQKQIDEEEDFQDGNKLLRAVFRAVPEWASRIALPFGNVHVRIMFGPLTFEIGAGNCKGGALATVRSPPDLSYSGLWRFVNDRRLCPAVAVSPDRKVFRCNRVVSQQNIHATTMHVLGGLFSGHNPAWSEREDEVIKLLVAESSKYEEKPTKSRAYNERRLQEASARIVAFLKSFLKEEVSSYLQHLTSFLFAPSTNLRWDQISNNCQTFCQKLITHRKTFDTIFPKTKLEEIVEGSQPRFLLSFASEKFGALYDSTVYHTTPTAAYLAEFHTGEDIVEYFQTWPNIPKPNDCAALLC</sequence>